<dbReference type="InterPro" id="IPR015500">
    <property type="entry name" value="Peptidase_S8_subtilisin-rel"/>
</dbReference>
<dbReference type="Pfam" id="PF00082">
    <property type="entry name" value="Peptidase_S8"/>
    <property type="match status" value="2"/>
</dbReference>
<dbReference type="PIRSF" id="PIRSF037894">
    <property type="entry name" value="Subtilisin_rel_CspABC"/>
    <property type="match status" value="1"/>
</dbReference>
<dbReference type="InterPro" id="IPR017310">
    <property type="entry name" value="Pept_S8A_subtilisin_clostridia"/>
</dbReference>
<dbReference type="EMBL" id="JPME01000047">
    <property type="protein sequence ID" value="KEZ86200.1"/>
    <property type="molecule type" value="Genomic_DNA"/>
</dbReference>
<evidence type="ECO:0000256" key="1">
    <source>
        <dbReference type="ARBA" id="ARBA00011073"/>
    </source>
</evidence>
<feature type="domain" description="Peptidase S8/S53" evidence="6">
    <location>
        <begin position="419"/>
        <end position="543"/>
    </location>
</feature>
<keyword evidence="4" id="KW-0720">Serine protease</keyword>
<feature type="domain" description="Peptidase S8/S53" evidence="6">
    <location>
        <begin position="88"/>
        <end position="283"/>
    </location>
</feature>
<evidence type="ECO:0000256" key="3">
    <source>
        <dbReference type="ARBA" id="ARBA00022801"/>
    </source>
</evidence>
<comment type="caution">
    <text evidence="7">The sequence shown here is derived from an EMBL/GenBank/DDBJ whole genome shotgun (WGS) entry which is preliminary data.</text>
</comment>
<dbReference type="PANTHER" id="PTHR43806:SF11">
    <property type="entry name" value="CEREVISIN-RELATED"/>
    <property type="match status" value="1"/>
</dbReference>
<dbReference type="PRINTS" id="PR00723">
    <property type="entry name" value="SUBTILISIN"/>
</dbReference>
<dbReference type="InterPro" id="IPR034045">
    <property type="entry name" value="Pep_S8_CspA-like"/>
</dbReference>
<dbReference type="PROSITE" id="PS51892">
    <property type="entry name" value="SUBTILASE"/>
    <property type="match status" value="1"/>
</dbReference>
<dbReference type="InterPro" id="IPR022398">
    <property type="entry name" value="Peptidase_S8_His-AS"/>
</dbReference>
<evidence type="ECO:0000313" key="8">
    <source>
        <dbReference type="Proteomes" id="UP000028525"/>
    </source>
</evidence>
<dbReference type="PROSITE" id="PS00136">
    <property type="entry name" value="SUBTILASE_ASP"/>
    <property type="match status" value="1"/>
</dbReference>
<evidence type="ECO:0000256" key="4">
    <source>
        <dbReference type="ARBA" id="ARBA00022825"/>
    </source>
</evidence>
<reference evidence="7 8" key="1">
    <citation type="submission" date="2014-07" db="EMBL/GenBank/DDBJ databases">
        <title>Draft genome of Clostridium celerecrescens 152B isolated from sediments associated with methane hydrate from Krishna Godavari basin.</title>
        <authorList>
            <person name="Honkalas V.S."/>
            <person name="Dabir A.P."/>
            <person name="Arora P."/>
            <person name="Dhakephalkar P.K."/>
        </authorList>
    </citation>
    <scope>NUCLEOTIDE SEQUENCE [LARGE SCALE GENOMIC DNA]</scope>
    <source>
        <strain evidence="7 8">152B</strain>
    </source>
</reference>
<dbReference type="InterPro" id="IPR000209">
    <property type="entry name" value="Peptidase_S8/S53_dom"/>
</dbReference>
<dbReference type="PANTHER" id="PTHR43806">
    <property type="entry name" value="PEPTIDASE S8"/>
    <property type="match status" value="1"/>
</dbReference>
<comment type="similarity">
    <text evidence="1 5">Belongs to the peptidase S8 family.</text>
</comment>
<accession>A0A084JB66</accession>
<evidence type="ECO:0000313" key="7">
    <source>
        <dbReference type="EMBL" id="KEZ86200.1"/>
    </source>
</evidence>
<keyword evidence="3" id="KW-0378">Hydrolase</keyword>
<protein>
    <submittedName>
        <fullName evidence="7">Peptidase S8</fullName>
    </submittedName>
</protein>
<dbReference type="SUPFAM" id="SSF52743">
    <property type="entry name" value="Subtilisin-like"/>
    <property type="match status" value="1"/>
</dbReference>
<dbReference type="PROSITE" id="PS00137">
    <property type="entry name" value="SUBTILASE_HIS"/>
    <property type="match status" value="1"/>
</dbReference>
<evidence type="ECO:0000256" key="5">
    <source>
        <dbReference type="PROSITE-ProRule" id="PRU01240"/>
    </source>
</evidence>
<name>A0A084JB66_9FIRM</name>
<dbReference type="CDD" id="cd07478">
    <property type="entry name" value="Peptidases_S8_CspA-like"/>
    <property type="match status" value="1"/>
</dbReference>
<dbReference type="GO" id="GO:0004252">
    <property type="term" value="F:serine-type endopeptidase activity"/>
    <property type="evidence" value="ECO:0007669"/>
    <property type="project" value="InterPro"/>
</dbReference>
<comment type="caution">
    <text evidence="5">Lacks conserved residue(s) required for the propagation of feature annotation.</text>
</comment>
<evidence type="ECO:0000259" key="6">
    <source>
        <dbReference type="Pfam" id="PF00082"/>
    </source>
</evidence>
<dbReference type="InterPro" id="IPR036852">
    <property type="entry name" value="Peptidase_S8/S53_dom_sf"/>
</dbReference>
<dbReference type="OrthoDB" id="9762689at2"/>
<sequence>MQKILDENYYDLIISNVMIPTYDTGDNITPMDLRHSLAHIPVDSANPCDLGTYPYNAFPSLLTLSSTVSLEKSGIGTVQRNPYLALFGRGVIVAVIDTGIDYRHQAFLYNDGTTRILSIWDQTIQDGTPPEGFTYGTEYTREYINVALKSENPLSLVPSVDTNGHGTAIASIIAGKPSLEQAFSGVVPESDILVVKLKQAKNNLKKIFFTPPDAECYQESDLIIGITYVTTVAQKLNRPVVICVAMGTNQSSHDGRGATSFITNYLAQQPHTAITMSTGNEANKRRHYFNSTTAEPYQNSFELRIGENDKLFSIELWPFAPARLSIEITAPNRETTGQVYPALGECRRFAFVFNPSVIWVNNYIFEEETGDQLILMRFQDPLPGIWSIRVQNLDNGPFSFHAWLPSGDLISEDTFFMNSNPDTTITSPANATNPLTVTAYNQFNDTILPESGRGYTRTGFVKPDIAAPGYELTCAVPGNLYGSITGSGSAAAQAAGVVAMVFEWAIPRGNYTNITGNDVNRLLIRGAQRSSGITYPNNIWGYGQIDINTLFERLTNI</sequence>
<keyword evidence="2" id="KW-0645">Protease</keyword>
<organism evidence="7 8">
    <name type="scientific">Lacrimispora celerecrescens</name>
    <dbReference type="NCBI Taxonomy" id="29354"/>
    <lineage>
        <taxon>Bacteria</taxon>
        <taxon>Bacillati</taxon>
        <taxon>Bacillota</taxon>
        <taxon>Clostridia</taxon>
        <taxon>Lachnospirales</taxon>
        <taxon>Lachnospiraceae</taxon>
        <taxon>Lacrimispora</taxon>
    </lineage>
</organism>
<dbReference type="Proteomes" id="UP000028525">
    <property type="component" value="Unassembled WGS sequence"/>
</dbReference>
<gene>
    <name evidence="7" type="ORF">IO98_23215</name>
</gene>
<dbReference type="RefSeq" id="WP_038285008.1">
    <property type="nucleotide sequence ID" value="NZ_JPME01000047.1"/>
</dbReference>
<dbReference type="AlphaFoldDB" id="A0A084JB66"/>
<dbReference type="GO" id="GO:0006508">
    <property type="term" value="P:proteolysis"/>
    <property type="evidence" value="ECO:0007669"/>
    <property type="project" value="UniProtKB-KW"/>
</dbReference>
<proteinExistence type="inferred from homology"/>
<dbReference type="Gene3D" id="3.40.50.200">
    <property type="entry name" value="Peptidase S8/S53 domain"/>
    <property type="match status" value="1"/>
</dbReference>
<keyword evidence="8" id="KW-1185">Reference proteome</keyword>
<dbReference type="InterPro" id="IPR050131">
    <property type="entry name" value="Peptidase_S8_subtilisin-like"/>
</dbReference>
<evidence type="ECO:0000256" key="2">
    <source>
        <dbReference type="ARBA" id="ARBA00022670"/>
    </source>
</evidence>
<dbReference type="InterPro" id="IPR023827">
    <property type="entry name" value="Peptidase_S8_Asp-AS"/>
</dbReference>
<dbReference type="Gene3D" id="2.60.120.1290">
    <property type="match status" value="1"/>
</dbReference>
<dbReference type="STRING" id="29354.IO98_23215"/>